<feature type="region of interest" description="Disordered" evidence="1">
    <location>
        <begin position="114"/>
        <end position="163"/>
    </location>
</feature>
<keyword evidence="4" id="KW-1185">Reference proteome</keyword>
<evidence type="ECO:0000313" key="4">
    <source>
        <dbReference type="Proteomes" id="UP000438106"/>
    </source>
</evidence>
<evidence type="ECO:0000313" key="3">
    <source>
        <dbReference type="EMBL" id="MVS98286.1"/>
    </source>
</evidence>
<feature type="compositionally biased region" description="Basic and acidic residues" evidence="1">
    <location>
        <begin position="147"/>
        <end position="163"/>
    </location>
</feature>
<dbReference type="PANTHER" id="PTHR34980:SF2">
    <property type="entry name" value="INNER MEMBRANE PROTEIN YHAH-RELATED"/>
    <property type="match status" value="1"/>
</dbReference>
<protein>
    <submittedName>
        <fullName evidence="3">DUF805 domain-containing protein</fullName>
    </submittedName>
</protein>
<gene>
    <name evidence="3" type="ORF">GO014_04520</name>
</gene>
<feature type="transmembrane region" description="Helical" evidence="2">
    <location>
        <begin position="23"/>
        <end position="42"/>
    </location>
</feature>
<keyword evidence="2" id="KW-0812">Transmembrane</keyword>
<accession>A0A7X3K2J7</accession>
<reference evidence="3 4" key="1">
    <citation type="submission" date="2019-12" db="EMBL/GenBank/DDBJ databases">
        <title>Devosia maris sp. nov., isolated from the deep seawater.</title>
        <authorList>
            <person name="Liu Y."/>
        </authorList>
    </citation>
    <scope>NUCLEOTIDE SEQUENCE [LARGE SCALE GENOMIC DNA]</scope>
    <source>
        <strain evidence="3 4">L53-10-65</strain>
    </source>
</reference>
<dbReference type="GO" id="GO:0005886">
    <property type="term" value="C:plasma membrane"/>
    <property type="evidence" value="ECO:0007669"/>
    <property type="project" value="TreeGrafter"/>
</dbReference>
<sequence length="163" mass="18745">MISYFDCMLRYFEFSGRSTRRQYWLFFLFGTIACGAALFADYTIDGANLAEGEYGPFTLFAGLFHLMPGITVTVRRLHDTGRSGWWYFIQLVPVIGSIAMLVWMMWPPEQGENDFGPDPRDARAQASWTRPPRTTIPRQVRMGSSAARERARRNDAGEIQRFI</sequence>
<dbReference type="Pfam" id="PF05656">
    <property type="entry name" value="DUF805"/>
    <property type="match status" value="1"/>
</dbReference>
<proteinExistence type="predicted"/>
<organism evidence="3 4">
    <name type="scientific">Devosia marina</name>
    <dbReference type="NCBI Taxonomy" id="2683198"/>
    <lineage>
        <taxon>Bacteria</taxon>
        <taxon>Pseudomonadati</taxon>
        <taxon>Pseudomonadota</taxon>
        <taxon>Alphaproteobacteria</taxon>
        <taxon>Hyphomicrobiales</taxon>
        <taxon>Devosiaceae</taxon>
        <taxon>Devosia</taxon>
    </lineage>
</organism>
<name>A0A7X3K2J7_9HYPH</name>
<evidence type="ECO:0000256" key="2">
    <source>
        <dbReference type="SAM" id="Phobius"/>
    </source>
</evidence>
<keyword evidence="2" id="KW-1133">Transmembrane helix</keyword>
<feature type="transmembrane region" description="Helical" evidence="2">
    <location>
        <begin position="86"/>
        <end position="106"/>
    </location>
</feature>
<comment type="caution">
    <text evidence="3">The sequence shown here is derived from an EMBL/GenBank/DDBJ whole genome shotgun (WGS) entry which is preliminary data.</text>
</comment>
<dbReference type="Proteomes" id="UP000438106">
    <property type="component" value="Unassembled WGS sequence"/>
</dbReference>
<dbReference type="EMBL" id="WQRF01000001">
    <property type="protein sequence ID" value="MVS98286.1"/>
    <property type="molecule type" value="Genomic_DNA"/>
</dbReference>
<evidence type="ECO:0000256" key="1">
    <source>
        <dbReference type="SAM" id="MobiDB-lite"/>
    </source>
</evidence>
<dbReference type="RefSeq" id="WP_157289282.1">
    <property type="nucleotide sequence ID" value="NZ_WQRF01000001.1"/>
</dbReference>
<feature type="transmembrane region" description="Helical" evidence="2">
    <location>
        <begin position="54"/>
        <end position="74"/>
    </location>
</feature>
<dbReference type="PANTHER" id="PTHR34980">
    <property type="entry name" value="INNER MEMBRANE PROTEIN-RELATED-RELATED"/>
    <property type="match status" value="1"/>
</dbReference>
<dbReference type="InterPro" id="IPR008523">
    <property type="entry name" value="DUF805"/>
</dbReference>
<dbReference type="AlphaFoldDB" id="A0A7X3K2J7"/>
<keyword evidence="2" id="KW-0472">Membrane</keyword>